<dbReference type="SUPFAM" id="SSF52833">
    <property type="entry name" value="Thioredoxin-like"/>
    <property type="match status" value="1"/>
</dbReference>
<dbReference type="RefSeq" id="WP_131509012.1">
    <property type="nucleotide sequence ID" value="NZ_BAAAGF010000006.1"/>
</dbReference>
<feature type="chain" id="PRO_5045357352" description="Thioredoxin family protein" evidence="1">
    <location>
        <begin position="19"/>
        <end position="137"/>
    </location>
</feature>
<evidence type="ECO:0000256" key="1">
    <source>
        <dbReference type="SAM" id="SignalP"/>
    </source>
</evidence>
<proteinExistence type="predicted"/>
<organism evidence="2 3">
    <name type="scientific">Gaetbulibacter jejuensis</name>
    <dbReference type="NCBI Taxonomy" id="584607"/>
    <lineage>
        <taxon>Bacteria</taxon>
        <taxon>Pseudomonadati</taxon>
        <taxon>Bacteroidota</taxon>
        <taxon>Flavobacteriia</taxon>
        <taxon>Flavobacteriales</taxon>
        <taxon>Flavobacteriaceae</taxon>
        <taxon>Gaetbulibacter</taxon>
    </lineage>
</organism>
<comment type="caution">
    <text evidence="2">The sequence shown here is derived from an EMBL/GenBank/DDBJ whole genome shotgun (WGS) entry which is preliminary data.</text>
</comment>
<protein>
    <recommendedName>
        <fullName evidence="4">Thioredoxin family protein</fullName>
    </recommendedName>
</protein>
<reference evidence="3" key="1">
    <citation type="journal article" date="2019" name="Int. J. Syst. Evol. Microbiol.">
        <title>The Global Catalogue of Microorganisms (GCM) 10K type strain sequencing project: providing services to taxonomists for standard genome sequencing and annotation.</title>
        <authorList>
            <consortium name="The Broad Institute Genomics Platform"/>
            <consortium name="The Broad Institute Genome Sequencing Center for Infectious Disease"/>
            <person name="Wu L."/>
            <person name="Ma J."/>
        </authorList>
    </citation>
    <scope>NUCLEOTIDE SEQUENCE [LARGE SCALE GENOMIC DNA]</scope>
    <source>
        <strain evidence="3">JCM 15976</strain>
    </source>
</reference>
<evidence type="ECO:0008006" key="4">
    <source>
        <dbReference type="Google" id="ProtNLM"/>
    </source>
</evidence>
<dbReference type="Pfam" id="PF13899">
    <property type="entry name" value="Thioredoxin_7"/>
    <property type="match status" value="1"/>
</dbReference>
<accession>A0ABP3VBZ0</accession>
<keyword evidence="3" id="KW-1185">Reference proteome</keyword>
<sequence length="137" mass="15500">MKKLIVLFVCLISLNFYAQESQFNWLTDLNTAVKASKDQNKPILLFFTDTNSTESQKMNIELFKSQEFKAIADKAILLIADNSSENNIPKRLIIHYNKINQFSSFVTLDSTGKAIGTPTTDFSTESLNSYISFLNSL</sequence>
<evidence type="ECO:0000313" key="3">
    <source>
        <dbReference type="Proteomes" id="UP001500736"/>
    </source>
</evidence>
<feature type="signal peptide" evidence="1">
    <location>
        <begin position="1"/>
        <end position="18"/>
    </location>
</feature>
<keyword evidence="1" id="KW-0732">Signal</keyword>
<dbReference type="Proteomes" id="UP001500736">
    <property type="component" value="Unassembled WGS sequence"/>
</dbReference>
<gene>
    <name evidence="2" type="ORF">GCM10009431_30580</name>
</gene>
<dbReference type="EMBL" id="BAAAGF010000006">
    <property type="protein sequence ID" value="GAA0750227.1"/>
    <property type="molecule type" value="Genomic_DNA"/>
</dbReference>
<name>A0ABP3VBZ0_9FLAO</name>
<dbReference type="InterPro" id="IPR036249">
    <property type="entry name" value="Thioredoxin-like_sf"/>
</dbReference>
<dbReference type="Gene3D" id="3.40.30.10">
    <property type="entry name" value="Glutaredoxin"/>
    <property type="match status" value="1"/>
</dbReference>
<evidence type="ECO:0000313" key="2">
    <source>
        <dbReference type="EMBL" id="GAA0750227.1"/>
    </source>
</evidence>